<evidence type="ECO:0000313" key="4">
    <source>
        <dbReference type="Proteomes" id="UP000682733"/>
    </source>
</evidence>
<sequence length="313" mass="37154">MVLSGFELTYPYLIQRHKNLYTLEFSFCGFCSLQFIRMPSRMTIICIPSLITTTPSSLIIISPCDPLDKVRELLNELGQVKYICLSNRHHCYWAKKFHSYYPLSTVLVTPGLQNNEYTNHLINDNKLSDIANWPYEHLYYRFIPGMPLLDEVVFYHRQSQTLIVTDLAFNYYHDNERDNANKQENNDYVLNKTSLLLKLYLTLAGGRRRCCLSYPFRLIIKNIRQLKFELDYVIYNWNIKNLIMAHGHPIMRDNHQAYDAFYNGTYQFVLNLYSSSLPSASNIKRKTYSTKQYLLVILFILLFIFVIFYMIYY</sequence>
<dbReference type="InterPro" id="IPR025638">
    <property type="entry name" value="DUF4336"/>
</dbReference>
<comment type="caution">
    <text evidence="3">The sequence shown here is derived from an EMBL/GenBank/DDBJ whole genome shotgun (WGS) entry which is preliminary data.</text>
</comment>
<dbReference type="AlphaFoldDB" id="A0A8S2LNZ3"/>
<dbReference type="PANTHER" id="PTHR33835:SF1">
    <property type="entry name" value="METALLO-BETA-LACTAMASE DOMAIN-CONTAINING PROTEIN"/>
    <property type="match status" value="1"/>
</dbReference>
<evidence type="ECO:0000313" key="2">
    <source>
        <dbReference type="EMBL" id="CAF1129810.1"/>
    </source>
</evidence>
<dbReference type="Pfam" id="PF14234">
    <property type="entry name" value="DUF4336"/>
    <property type="match status" value="1"/>
</dbReference>
<accession>A0A8S2LNZ3</accession>
<dbReference type="EMBL" id="CAJOBA010021286">
    <property type="protein sequence ID" value="CAF3911793.1"/>
    <property type="molecule type" value="Genomic_DNA"/>
</dbReference>
<organism evidence="3 4">
    <name type="scientific">Didymodactylos carnosus</name>
    <dbReference type="NCBI Taxonomy" id="1234261"/>
    <lineage>
        <taxon>Eukaryota</taxon>
        <taxon>Metazoa</taxon>
        <taxon>Spiralia</taxon>
        <taxon>Gnathifera</taxon>
        <taxon>Rotifera</taxon>
        <taxon>Eurotatoria</taxon>
        <taxon>Bdelloidea</taxon>
        <taxon>Philodinida</taxon>
        <taxon>Philodinidae</taxon>
        <taxon>Didymodactylos</taxon>
    </lineage>
</organism>
<proteinExistence type="predicted"/>
<dbReference type="Proteomes" id="UP000677228">
    <property type="component" value="Unassembled WGS sequence"/>
</dbReference>
<dbReference type="InterPro" id="IPR036866">
    <property type="entry name" value="RibonucZ/Hydroxyglut_hydro"/>
</dbReference>
<dbReference type="Proteomes" id="UP000682733">
    <property type="component" value="Unassembled WGS sequence"/>
</dbReference>
<dbReference type="Gene3D" id="3.60.15.10">
    <property type="entry name" value="Ribonuclease Z/Hydroxyacylglutathione hydrolase-like"/>
    <property type="match status" value="1"/>
</dbReference>
<feature type="transmembrane region" description="Helical" evidence="1">
    <location>
        <begin position="293"/>
        <end position="312"/>
    </location>
</feature>
<keyword evidence="1" id="KW-1133">Transmembrane helix</keyword>
<protein>
    <submittedName>
        <fullName evidence="3">Uncharacterized protein</fullName>
    </submittedName>
</protein>
<dbReference type="PANTHER" id="PTHR33835">
    <property type="entry name" value="YALI0C07656P"/>
    <property type="match status" value="1"/>
</dbReference>
<name>A0A8S2LNZ3_9BILA</name>
<gene>
    <name evidence="2" type="ORF">OVA965_LOCUS20597</name>
    <name evidence="3" type="ORF">TMI583_LOCUS21022</name>
</gene>
<keyword evidence="1" id="KW-0472">Membrane</keyword>
<dbReference type="EMBL" id="CAJNOK010011002">
    <property type="protein sequence ID" value="CAF1129810.1"/>
    <property type="molecule type" value="Genomic_DNA"/>
</dbReference>
<keyword evidence="1" id="KW-0812">Transmembrane</keyword>
<dbReference type="SUPFAM" id="SSF56281">
    <property type="entry name" value="Metallo-hydrolase/oxidoreductase"/>
    <property type="match status" value="1"/>
</dbReference>
<evidence type="ECO:0000256" key="1">
    <source>
        <dbReference type="SAM" id="Phobius"/>
    </source>
</evidence>
<evidence type="ECO:0000313" key="3">
    <source>
        <dbReference type="EMBL" id="CAF3911793.1"/>
    </source>
</evidence>
<reference evidence="3" key="1">
    <citation type="submission" date="2021-02" db="EMBL/GenBank/DDBJ databases">
        <authorList>
            <person name="Nowell W R."/>
        </authorList>
    </citation>
    <scope>NUCLEOTIDE SEQUENCE</scope>
</reference>